<evidence type="ECO:0000313" key="9">
    <source>
        <dbReference type="EMBL" id="ABO99166.1"/>
    </source>
</evidence>
<evidence type="ECO:0000259" key="7">
    <source>
        <dbReference type="Pfam" id="PF00004"/>
    </source>
</evidence>
<reference evidence="9 10" key="1">
    <citation type="journal article" date="2007" name="Proc. Natl. Acad. Sci. U.S.A.">
        <title>The tiny eukaryote Ostreococcus provides genomic insights into the paradox of plankton speciation.</title>
        <authorList>
            <person name="Palenik B."/>
            <person name="Grimwood J."/>
            <person name="Aerts A."/>
            <person name="Rouze P."/>
            <person name="Salamov A."/>
            <person name="Putnam N."/>
            <person name="Dupont C."/>
            <person name="Jorgensen R."/>
            <person name="Derelle E."/>
            <person name="Rombauts S."/>
            <person name="Zhou K."/>
            <person name="Otillar R."/>
            <person name="Merchant S.S."/>
            <person name="Podell S."/>
            <person name="Gaasterland T."/>
            <person name="Napoli C."/>
            <person name="Gendler K."/>
            <person name="Manuell A."/>
            <person name="Tai V."/>
            <person name="Vallon O."/>
            <person name="Piganeau G."/>
            <person name="Jancek S."/>
            <person name="Heijde M."/>
            <person name="Jabbari K."/>
            <person name="Bowler C."/>
            <person name="Lohr M."/>
            <person name="Robbens S."/>
            <person name="Werner G."/>
            <person name="Dubchak I."/>
            <person name="Pazour G.J."/>
            <person name="Ren Q."/>
            <person name="Paulsen I."/>
            <person name="Delwiche C."/>
            <person name="Schmutz J."/>
            <person name="Rokhsar D."/>
            <person name="Van de Peer Y."/>
            <person name="Moreau H."/>
            <person name="Grigoriev I.V."/>
        </authorList>
    </citation>
    <scope>NUCLEOTIDE SEQUENCE [LARGE SCALE GENOMIC DNA]</scope>
    <source>
        <strain evidence="9 10">CCE9901</strain>
    </source>
</reference>
<dbReference type="PANTHER" id="PTHR32429">
    <property type="match status" value="1"/>
</dbReference>
<keyword evidence="2 6" id="KW-0547">Nucleotide-binding</keyword>
<organism evidence="9 10">
    <name type="scientific">Ostreococcus lucimarinus (strain CCE9901)</name>
    <dbReference type="NCBI Taxonomy" id="436017"/>
    <lineage>
        <taxon>Eukaryota</taxon>
        <taxon>Viridiplantae</taxon>
        <taxon>Chlorophyta</taxon>
        <taxon>Mamiellophyceae</taxon>
        <taxon>Mamiellales</taxon>
        <taxon>Bathycoccaceae</taxon>
        <taxon>Ostreococcus</taxon>
    </lineage>
</organism>
<evidence type="ECO:0000256" key="1">
    <source>
        <dbReference type="ARBA" id="ARBA00004470"/>
    </source>
</evidence>
<accession>A4S631</accession>
<comment type="similarity">
    <text evidence="5 6">Belongs to the RuBisCO activase family.</text>
</comment>
<dbReference type="Pfam" id="PF00004">
    <property type="entry name" value="AAA"/>
    <property type="match status" value="1"/>
</dbReference>
<dbReference type="InterPro" id="IPR003959">
    <property type="entry name" value="ATPase_AAA_core"/>
</dbReference>
<keyword evidence="6" id="KW-0150">Chloroplast</keyword>
<sequence>RPRRPSSWTAREKTQKNIGRDYLVELGKNDTGNTNTNVGARQGVVDDVFTRNATGEFQLGADSDIASGELRYRYQEARKFKNLVGDYHCPPAFMEKVSGHLVKNFLFGGGLRHVREMTNEAGVVVQPPNTPLILGVWGGKGCGKSFNLELACKAMGVTPIITSAGELEDENAGAPGRLIRERYKRAGEILRRTGVMSCLIINDVDAGIGWFKDTQHTVNNQTVCGTLMNLCDHPELVSLGEDRGEDGKNLQTARVPIIVTGNDLSTVYAPLLRDGRMDKWYWNPSRDDICDIVHALFKDEVDWSPDATARLVNAFPGQPLDFFGAARAKVYDDAVSRWMCEV</sequence>
<comment type="function">
    <text evidence="4 6">Activation of RuBisCO (ribulose-1,5-bisphosphate carboxylase/oxygenase; EC 4.1.1.39) involves the ATP-dependent carboxylation of the epsilon-amino group of lysine leading to a carbamate structure.</text>
</comment>
<evidence type="ECO:0000259" key="8">
    <source>
        <dbReference type="Pfam" id="PF21228"/>
    </source>
</evidence>
<dbReference type="SUPFAM" id="SSF52540">
    <property type="entry name" value="P-loop containing nucleoside triphosphate hydrolases"/>
    <property type="match status" value="1"/>
</dbReference>
<dbReference type="GO" id="GO:0005524">
    <property type="term" value="F:ATP binding"/>
    <property type="evidence" value="ECO:0007669"/>
    <property type="project" value="UniProtKB-UniRule"/>
</dbReference>
<protein>
    <recommendedName>
        <fullName evidence="6">Ribulose bisphosphate carboxylase/oxygenase activase, chloroplastic</fullName>
        <shortName evidence="6">RA</shortName>
        <shortName evidence="6">RuBisCO activase</shortName>
    </recommendedName>
</protein>
<keyword evidence="6" id="KW-0934">Plastid</keyword>
<keyword evidence="3 6" id="KW-0067">ATP-binding</keyword>
<dbReference type="Gene3D" id="3.40.50.300">
    <property type="entry name" value="P-loop containing nucleotide triphosphate hydrolases"/>
    <property type="match status" value="1"/>
</dbReference>
<dbReference type="InterPro" id="IPR027417">
    <property type="entry name" value="P-loop_NTPase"/>
</dbReference>
<evidence type="ECO:0000256" key="5">
    <source>
        <dbReference type="ARBA" id="ARBA00025781"/>
    </source>
</evidence>
<evidence type="ECO:0000256" key="4">
    <source>
        <dbReference type="ARBA" id="ARBA00025556"/>
    </source>
</evidence>
<dbReference type="Proteomes" id="UP000001568">
    <property type="component" value="Chromosome 12"/>
</dbReference>
<name>A4S631_OSTLU</name>
<dbReference type="InterPro" id="IPR044960">
    <property type="entry name" value="RCA-like"/>
</dbReference>
<dbReference type="Gene3D" id="1.10.8.1070">
    <property type="match status" value="1"/>
</dbReference>
<dbReference type="HOGENOM" id="CLU_038420_1_0_1"/>
<feature type="domain" description="Ribulose bisphosphate carboxylase/oxygenase activase AAA helical" evidence="8">
    <location>
        <begin position="286"/>
        <end position="341"/>
    </location>
</feature>
<feature type="non-terminal residue" evidence="9">
    <location>
        <position position="1"/>
    </location>
</feature>
<dbReference type="OMA" id="QQSSWEA"/>
<dbReference type="GO" id="GO:0046863">
    <property type="term" value="F:ribulose-1,5-bisphosphate carboxylase/oxygenase activator activity"/>
    <property type="evidence" value="ECO:0007669"/>
    <property type="project" value="UniProtKB-UniRule"/>
</dbReference>
<dbReference type="GeneID" id="5004862"/>
<comment type="subcellular location">
    <subcellularLocation>
        <location evidence="1 6">Plastid</location>
        <location evidence="1 6">Chloroplast stroma</location>
    </subcellularLocation>
</comment>
<evidence type="ECO:0000256" key="2">
    <source>
        <dbReference type="ARBA" id="ARBA00022741"/>
    </source>
</evidence>
<dbReference type="KEGG" id="olu:OSTLU_3956"/>
<evidence type="ECO:0000313" key="10">
    <source>
        <dbReference type="Proteomes" id="UP000001568"/>
    </source>
</evidence>
<feature type="domain" description="ATPase AAA-type core" evidence="7">
    <location>
        <begin position="136"/>
        <end position="281"/>
    </location>
</feature>
<dbReference type="STRING" id="436017.A4S631"/>
<proteinExistence type="inferred from homology"/>
<dbReference type="GO" id="GO:0016887">
    <property type="term" value="F:ATP hydrolysis activity"/>
    <property type="evidence" value="ECO:0007669"/>
    <property type="project" value="UniProtKB-UniRule"/>
</dbReference>
<dbReference type="RefSeq" id="XP_001420873.1">
    <property type="nucleotide sequence ID" value="XM_001420836.1"/>
</dbReference>
<feature type="non-terminal residue" evidence="9">
    <location>
        <position position="342"/>
    </location>
</feature>
<dbReference type="eggNOG" id="KOG0651">
    <property type="taxonomic scope" value="Eukaryota"/>
</dbReference>
<evidence type="ECO:0000256" key="3">
    <source>
        <dbReference type="ARBA" id="ARBA00022840"/>
    </source>
</evidence>
<dbReference type="AlphaFoldDB" id="A4S631"/>
<dbReference type="GO" id="GO:0009570">
    <property type="term" value="C:chloroplast stroma"/>
    <property type="evidence" value="ECO:0007669"/>
    <property type="project" value="UniProtKB-SubCell"/>
</dbReference>
<keyword evidence="10" id="KW-1185">Reference proteome</keyword>
<dbReference type="PANTHER" id="PTHR32429:SF11">
    <property type="entry name" value="RIBULOSE BISPHOSPHATE CARBOXYLASE_OXYGENASE ACTIVASE, CHLOROPLASTIC"/>
    <property type="match status" value="1"/>
</dbReference>
<dbReference type="Pfam" id="PF21228">
    <property type="entry name" value="RuBisCO_activase_AAA_helical"/>
    <property type="match status" value="1"/>
</dbReference>
<dbReference type="Gramene" id="ABO99166">
    <property type="protein sequence ID" value="ABO99166"/>
    <property type="gene ID" value="OSTLU_3956"/>
</dbReference>
<dbReference type="EMBL" id="CP000592">
    <property type="protein sequence ID" value="ABO99166.1"/>
    <property type="molecule type" value="Genomic_DNA"/>
</dbReference>
<dbReference type="OrthoDB" id="2014558at2759"/>
<dbReference type="InterPro" id="IPR048571">
    <property type="entry name" value="RuBisCO_activase_AAA_helical"/>
</dbReference>
<gene>
    <name evidence="9" type="ORF">OSTLU_3956</name>
</gene>
<evidence type="ECO:0000256" key="6">
    <source>
        <dbReference type="RuleBase" id="RU369045"/>
    </source>
</evidence>